<keyword evidence="2" id="KW-0812">Transmembrane</keyword>
<keyword evidence="4" id="KW-0413">Isomerase</keyword>
<feature type="transmembrane region" description="Helical" evidence="2">
    <location>
        <begin position="84"/>
        <end position="117"/>
    </location>
</feature>
<dbReference type="AlphaFoldDB" id="A0A430F948"/>
<dbReference type="EMBL" id="QXGI01000002">
    <property type="protein sequence ID" value="RSX49349.1"/>
    <property type="molecule type" value="Genomic_DNA"/>
</dbReference>
<feature type="compositionally biased region" description="Low complexity" evidence="1">
    <location>
        <begin position="18"/>
        <end position="34"/>
    </location>
</feature>
<keyword evidence="5" id="KW-1185">Reference proteome</keyword>
<evidence type="ECO:0000313" key="4">
    <source>
        <dbReference type="EMBL" id="RSX49349.1"/>
    </source>
</evidence>
<feature type="domain" description="DUF4190" evidence="3">
    <location>
        <begin position="49"/>
        <end position="102"/>
    </location>
</feature>
<dbReference type="GO" id="GO:0016853">
    <property type="term" value="F:isomerase activity"/>
    <property type="evidence" value="ECO:0007669"/>
    <property type="project" value="UniProtKB-KW"/>
</dbReference>
<sequence length="120" mass="12856">MSQNNPYMNNPYAGGGAPAPNYQQPQYPNYEPQQPQYYAAPSSKWNGMAIAGFVCSFFFSLIGLVLSIIGYSQTKKSGERGGDFALAGIIISAVSLALSILAIILFFVIFGTVITAATMQ</sequence>
<organism evidence="4 5">
    <name type="scientific">Bifidobacterium castoris</name>
    <dbReference type="NCBI Taxonomy" id="2306972"/>
    <lineage>
        <taxon>Bacteria</taxon>
        <taxon>Bacillati</taxon>
        <taxon>Actinomycetota</taxon>
        <taxon>Actinomycetes</taxon>
        <taxon>Bifidobacteriales</taxon>
        <taxon>Bifidobacteriaceae</taxon>
        <taxon>Bifidobacterium</taxon>
    </lineage>
</organism>
<dbReference type="InterPro" id="IPR025241">
    <property type="entry name" value="DUF4190"/>
</dbReference>
<comment type="caution">
    <text evidence="4">The sequence shown here is derived from an EMBL/GenBank/DDBJ whole genome shotgun (WGS) entry which is preliminary data.</text>
</comment>
<protein>
    <submittedName>
        <fullName evidence="4">Peptidyl-prolyl cis-trans isomerase</fullName>
    </submittedName>
</protein>
<feature type="region of interest" description="Disordered" evidence="1">
    <location>
        <begin position="10"/>
        <end position="34"/>
    </location>
</feature>
<keyword evidence="2" id="KW-1133">Transmembrane helix</keyword>
<evidence type="ECO:0000259" key="3">
    <source>
        <dbReference type="Pfam" id="PF13828"/>
    </source>
</evidence>
<proteinExistence type="predicted"/>
<dbReference type="Pfam" id="PF13828">
    <property type="entry name" value="DUF4190"/>
    <property type="match status" value="1"/>
</dbReference>
<accession>A0A430F948</accession>
<gene>
    <name evidence="4" type="ORF">D2E22_0769</name>
</gene>
<reference evidence="4 5" key="1">
    <citation type="submission" date="2018-09" db="EMBL/GenBank/DDBJ databases">
        <title>Characterization of the phylogenetic diversity of five novel species belonging to the genus Bifidobacterium.</title>
        <authorList>
            <person name="Lugli G.A."/>
            <person name="Duranti S."/>
            <person name="Milani C."/>
        </authorList>
    </citation>
    <scope>NUCLEOTIDE SEQUENCE [LARGE SCALE GENOMIC DNA]</scope>
    <source>
        <strain evidence="4 5">2020B</strain>
    </source>
</reference>
<name>A0A430F948_9BIFI</name>
<feature type="transmembrane region" description="Helical" evidence="2">
    <location>
        <begin position="48"/>
        <end position="72"/>
    </location>
</feature>
<evidence type="ECO:0000313" key="5">
    <source>
        <dbReference type="Proteomes" id="UP000288052"/>
    </source>
</evidence>
<keyword evidence="2" id="KW-0472">Membrane</keyword>
<dbReference type="Proteomes" id="UP000288052">
    <property type="component" value="Unassembled WGS sequence"/>
</dbReference>
<evidence type="ECO:0000256" key="1">
    <source>
        <dbReference type="SAM" id="MobiDB-lite"/>
    </source>
</evidence>
<evidence type="ECO:0000256" key="2">
    <source>
        <dbReference type="SAM" id="Phobius"/>
    </source>
</evidence>